<protein>
    <submittedName>
        <fullName evidence="2">Uncharacterized protein</fullName>
    </submittedName>
</protein>
<comment type="caution">
    <text evidence="2">The sequence shown here is derived from an EMBL/GenBank/DDBJ whole genome shotgun (WGS) entry which is preliminary data.</text>
</comment>
<dbReference type="Proteomes" id="UP000050863">
    <property type="component" value="Unassembled WGS sequence"/>
</dbReference>
<feature type="compositionally biased region" description="Pro residues" evidence="1">
    <location>
        <begin position="20"/>
        <end position="37"/>
    </location>
</feature>
<organism evidence="2 3">
    <name type="scientific">Bradyrhizobium jicamae</name>
    <dbReference type="NCBI Taxonomy" id="280332"/>
    <lineage>
        <taxon>Bacteria</taxon>
        <taxon>Pseudomonadati</taxon>
        <taxon>Pseudomonadota</taxon>
        <taxon>Alphaproteobacteria</taxon>
        <taxon>Hyphomicrobiales</taxon>
        <taxon>Nitrobacteraceae</taxon>
        <taxon>Bradyrhizobium</taxon>
    </lineage>
</organism>
<feature type="compositionally biased region" description="Polar residues" evidence="1">
    <location>
        <begin position="47"/>
        <end position="56"/>
    </location>
</feature>
<dbReference type="STRING" id="280332.CQ12_32740"/>
<feature type="region of interest" description="Disordered" evidence="1">
    <location>
        <begin position="1"/>
        <end position="66"/>
    </location>
</feature>
<proteinExistence type="predicted"/>
<evidence type="ECO:0000313" key="2">
    <source>
        <dbReference type="EMBL" id="KRQ94404.1"/>
    </source>
</evidence>
<dbReference type="AlphaFoldDB" id="A0A0R3KMG6"/>
<reference evidence="2 3" key="1">
    <citation type="submission" date="2014-03" db="EMBL/GenBank/DDBJ databases">
        <title>Bradyrhizobium valentinum sp. nov., isolated from effective nodules of Lupinus mariae-josephae, a lupine endemic of basic-lime soils in Eastern Spain.</title>
        <authorList>
            <person name="Duran D."/>
            <person name="Rey L."/>
            <person name="Navarro A."/>
            <person name="Busquets A."/>
            <person name="Imperial J."/>
            <person name="Ruiz-Argueso T."/>
        </authorList>
    </citation>
    <scope>NUCLEOTIDE SEQUENCE [LARGE SCALE GENOMIC DNA]</scope>
    <source>
        <strain evidence="2 3">PAC68</strain>
    </source>
</reference>
<evidence type="ECO:0000256" key="1">
    <source>
        <dbReference type="SAM" id="MobiDB-lite"/>
    </source>
</evidence>
<keyword evidence="3" id="KW-1185">Reference proteome</keyword>
<sequence>MREARLAEANRQAGTRSPHRPSPGAPRPVRPPPPRPAEPQDGGMSAMASQDSMPSQESEKIRDGSV</sequence>
<accession>A0A0R3KMG6</accession>
<evidence type="ECO:0000313" key="3">
    <source>
        <dbReference type="Proteomes" id="UP000050863"/>
    </source>
</evidence>
<feature type="compositionally biased region" description="Basic and acidic residues" evidence="1">
    <location>
        <begin position="57"/>
        <end position="66"/>
    </location>
</feature>
<gene>
    <name evidence="2" type="ORF">CQ12_32740</name>
</gene>
<name>A0A0R3KMG6_9BRAD</name>
<dbReference type="EMBL" id="LLXZ01000217">
    <property type="protein sequence ID" value="KRQ94404.1"/>
    <property type="molecule type" value="Genomic_DNA"/>
</dbReference>